<keyword evidence="8 13" id="KW-1133">Transmembrane helix</keyword>
<evidence type="ECO:0000256" key="5">
    <source>
        <dbReference type="ARBA" id="ARBA00022679"/>
    </source>
</evidence>
<evidence type="ECO:0000256" key="13">
    <source>
        <dbReference type="RuleBase" id="RU003832"/>
    </source>
</evidence>
<dbReference type="EMBL" id="JAOYFB010000036">
    <property type="protein sequence ID" value="KAK4020704.1"/>
    <property type="molecule type" value="Genomic_DNA"/>
</dbReference>
<reference evidence="16 17" key="1">
    <citation type="journal article" date="2023" name="Nucleic Acids Res.">
        <title>The hologenome of Daphnia magna reveals possible DNA methylation and microbiome-mediated evolution of the host genome.</title>
        <authorList>
            <person name="Chaturvedi A."/>
            <person name="Li X."/>
            <person name="Dhandapani V."/>
            <person name="Marshall H."/>
            <person name="Kissane S."/>
            <person name="Cuenca-Cambronero M."/>
            <person name="Asole G."/>
            <person name="Calvet F."/>
            <person name="Ruiz-Romero M."/>
            <person name="Marangio P."/>
            <person name="Guigo R."/>
            <person name="Rago D."/>
            <person name="Mirbahai L."/>
            <person name="Eastwood N."/>
            <person name="Colbourne J.K."/>
            <person name="Zhou J."/>
            <person name="Mallon E."/>
            <person name="Orsini L."/>
        </authorList>
    </citation>
    <scope>NUCLEOTIDE SEQUENCE [LARGE SCALE GENOMIC DNA]</scope>
    <source>
        <strain evidence="16">LRV0_1</strain>
    </source>
</reference>
<keyword evidence="11" id="KW-0325">Glycoprotein</keyword>
<dbReference type="EC" id="2.4.1.-" evidence="13"/>
<keyword evidence="12" id="KW-0479">Metal-binding</keyword>
<evidence type="ECO:0000256" key="14">
    <source>
        <dbReference type="SAM" id="MobiDB-lite"/>
    </source>
</evidence>
<protein>
    <recommendedName>
        <fullName evidence="13">Fucosyltransferase</fullName>
        <ecNumber evidence="13">2.4.1.-</ecNumber>
    </recommendedName>
</protein>
<accession>A0ABR0A6D2</accession>
<dbReference type="SMART" id="SM00355">
    <property type="entry name" value="ZnF_C2H2"/>
    <property type="match status" value="3"/>
</dbReference>
<evidence type="ECO:0000259" key="15">
    <source>
        <dbReference type="PROSITE" id="PS50157"/>
    </source>
</evidence>
<keyword evidence="7" id="KW-0735">Signal-anchor</keyword>
<dbReference type="Pfam" id="PF17039">
    <property type="entry name" value="Glyco_tran_10_N"/>
    <property type="match status" value="1"/>
</dbReference>
<dbReference type="InterPro" id="IPR055270">
    <property type="entry name" value="Glyco_tran_10_C"/>
</dbReference>
<evidence type="ECO:0000256" key="9">
    <source>
        <dbReference type="ARBA" id="ARBA00023034"/>
    </source>
</evidence>
<dbReference type="InterPro" id="IPR013087">
    <property type="entry name" value="Znf_C2H2_type"/>
</dbReference>
<evidence type="ECO:0000313" key="17">
    <source>
        <dbReference type="Proteomes" id="UP001234178"/>
    </source>
</evidence>
<dbReference type="SUPFAM" id="SSF53756">
    <property type="entry name" value="UDP-Glycosyltransferase/glycogen phosphorylase"/>
    <property type="match status" value="1"/>
</dbReference>
<dbReference type="InterPro" id="IPR038577">
    <property type="entry name" value="GT10-like_C_sf"/>
</dbReference>
<dbReference type="Gene3D" id="3.40.50.11660">
    <property type="entry name" value="Glycosyl transferase family 10, C-terminal domain"/>
    <property type="match status" value="1"/>
</dbReference>
<dbReference type="PROSITE" id="PS50157">
    <property type="entry name" value="ZINC_FINGER_C2H2_2"/>
    <property type="match status" value="1"/>
</dbReference>
<dbReference type="PANTHER" id="PTHR48438:SF1">
    <property type="entry name" value="ALPHA-(1,3)-FUCOSYLTRANSFERASE C-RELATED"/>
    <property type="match status" value="1"/>
</dbReference>
<evidence type="ECO:0000313" key="16">
    <source>
        <dbReference type="EMBL" id="KAK4020704.1"/>
    </source>
</evidence>
<proteinExistence type="inferred from homology"/>
<keyword evidence="17" id="KW-1185">Reference proteome</keyword>
<dbReference type="PANTHER" id="PTHR48438">
    <property type="entry name" value="ALPHA-(1,3)-FUCOSYLTRANSFERASE C-RELATED"/>
    <property type="match status" value="1"/>
</dbReference>
<keyword evidence="10 13" id="KW-0472">Membrane</keyword>
<dbReference type="Pfam" id="PF00852">
    <property type="entry name" value="Glyco_transf_10"/>
    <property type="match status" value="1"/>
</dbReference>
<evidence type="ECO:0000256" key="3">
    <source>
        <dbReference type="ARBA" id="ARBA00008919"/>
    </source>
</evidence>
<evidence type="ECO:0000256" key="12">
    <source>
        <dbReference type="PROSITE-ProRule" id="PRU00042"/>
    </source>
</evidence>
<dbReference type="InterPro" id="IPR036236">
    <property type="entry name" value="Znf_C2H2_sf"/>
</dbReference>
<keyword evidence="12" id="KW-0862">Zinc</keyword>
<comment type="caution">
    <text evidence="16">The sequence shown here is derived from an EMBL/GenBank/DDBJ whole genome shotgun (WGS) entry which is preliminary data.</text>
</comment>
<gene>
    <name evidence="16" type="ORF">OUZ56_002659</name>
</gene>
<feature type="region of interest" description="Disordered" evidence="14">
    <location>
        <begin position="540"/>
        <end position="614"/>
    </location>
</feature>
<feature type="domain" description="C2H2-type" evidence="15">
    <location>
        <begin position="664"/>
        <end position="691"/>
    </location>
</feature>
<evidence type="ECO:0000256" key="4">
    <source>
        <dbReference type="ARBA" id="ARBA00022676"/>
    </source>
</evidence>
<evidence type="ECO:0000256" key="10">
    <source>
        <dbReference type="ARBA" id="ARBA00023136"/>
    </source>
</evidence>
<dbReference type="Proteomes" id="UP001234178">
    <property type="component" value="Unassembled WGS sequence"/>
</dbReference>
<evidence type="ECO:0000256" key="2">
    <source>
        <dbReference type="ARBA" id="ARBA00004922"/>
    </source>
</evidence>
<dbReference type="InterPro" id="IPR001503">
    <property type="entry name" value="Glyco_trans_10"/>
</dbReference>
<evidence type="ECO:0000256" key="6">
    <source>
        <dbReference type="ARBA" id="ARBA00022692"/>
    </source>
</evidence>
<evidence type="ECO:0000256" key="7">
    <source>
        <dbReference type="ARBA" id="ARBA00022968"/>
    </source>
</evidence>
<keyword evidence="12" id="KW-0863">Zinc-finger</keyword>
<dbReference type="Gene3D" id="3.30.160.60">
    <property type="entry name" value="Classic Zinc Finger"/>
    <property type="match status" value="1"/>
</dbReference>
<dbReference type="SUPFAM" id="SSF57667">
    <property type="entry name" value="beta-beta-alpha zinc fingers"/>
    <property type="match status" value="1"/>
</dbReference>
<dbReference type="InterPro" id="IPR031481">
    <property type="entry name" value="Glyco_tran_10_N"/>
</dbReference>
<comment type="subcellular location">
    <subcellularLocation>
        <location evidence="1 13">Golgi apparatus</location>
        <location evidence="1 13">Golgi stack membrane</location>
        <topology evidence="1 13">Single-pass type II membrane protein</topology>
    </subcellularLocation>
</comment>
<evidence type="ECO:0000256" key="1">
    <source>
        <dbReference type="ARBA" id="ARBA00004447"/>
    </source>
</evidence>
<keyword evidence="9 13" id="KW-0333">Golgi apparatus</keyword>
<keyword evidence="4 13" id="KW-0328">Glycosyltransferase</keyword>
<sequence length="797" mass="92240">MLLWQQPTTVRCHWLDRLPLVFLTILVIFIYNFNKPAFNHVITVKKEVNPLSKNGSTTISAAKKNREVVTSASIHNESSHFNPFKGSLVSNTNDVMMAYSHNSFGLEFMELPVKSILFWNEAYGSKDYGIGFGQQGFRQLNCPISECYTTDNRSFFTATEEFDAIVFHLRTFNIEDLPPTRSKHQRWILWSLESPQYNMQDIYPLDGLFNWTMTYRRDSDVIQPYGWVQPIGPFKLRPELEEIKKEMAVSATRKSTTKKMKLIAWFVSNCQTRSLREQYANALAEHIQVDVYGDCGSLSCDRDNAANCYSMLEQDYKFYLSFENSFCDDYVTEKFFSILQLEVVPIVFGGSNYSAMAPPFSYINAQDFETARQLADYLKRLDSDDELYNQYFWWKPHYRIRNHIQDLKLSMCGLCTRLHYDKALRIYDDMEKWWFLENEFASQRKPGLVPVIDLYSTALACIYSNYLSNFSLPKNLGFKISNMTSTAMKGPIEIIYISDDEPNDCLINSAGSCLKSGSQAMSSDGKRLLHNLQEVVSRSDLTNLESSNTKVSLDMKKNHAKVKTNPSNDGSQPSSSSKIASLQDIRGDHQCSSASLSENLEKENGKTPRSTKSRRKVVSAEECDTCSPPFHTCKQFANITGNFTPNRRNIKLNKFVELKPIDIYKCEVCSKAFSREWIRVRHQLIHTDPGTWNNCTLCRYKTPHITSMRLHLKHHKARGTLRKIKVPQTEIIDQAKIRKIKEKRRPFWQCIYCQKKFQLADYCEQHELCCREGNRGRRSKVLARQLREAPSHPEKYQ</sequence>
<keyword evidence="6 13" id="KW-0812">Transmembrane</keyword>
<dbReference type="PROSITE" id="PS00028">
    <property type="entry name" value="ZINC_FINGER_C2H2_1"/>
    <property type="match status" value="1"/>
</dbReference>
<organism evidence="16 17">
    <name type="scientific">Daphnia magna</name>
    <dbReference type="NCBI Taxonomy" id="35525"/>
    <lineage>
        <taxon>Eukaryota</taxon>
        <taxon>Metazoa</taxon>
        <taxon>Ecdysozoa</taxon>
        <taxon>Arthropoda</taxon>
        <taxon>Crustacea</taxon>
        <taxon>Branchiopoda</taxon>
        <taxon>Diplostraca</taxon>
        <taxon>Cladocera</taxon>
        <taxon>Anomopoda</taxon>
        <taxon>Daphniidae</taxon>
        <taxon>Daphnia</taxon>
    </lineage>
</organism>
<evidence type="ECO:0000256" key="11">
    <source>
        <dbReference type="ARBA" id="ARBA00023180"/>
    </source>
</evidence>
<comment type="pathway">
    <text evidence="2">Protein modification; protein glycosylation.</text>
</comment>
<name>A0ABR0A6D2_9CRUS</name>
<keyword evidence="5 13" id="KW-0808">Transferase</keyword>
<evidence type="ECO:0000256" key="8">
    <source>
        <dbReference type="ARBA" id="ARBA00022989"/>
    </source>
</evidence>
<comment type="similarity">
    <text evidence="3 13">Belongs to the glycosyltransferase 10 family.</text>
</comment>
<feature type="compositionally biased region" description="Low complexity" evidence="14">
    <location>
        <begin position="565"/>
        <end position="577"/>
    </location>
</feature>
<feature type="transmembrane region" description="Helical" evidence="13">
    <location>
        <begin position="14"/>
        <end position="33"/>
    </location>
</feature>
<feature type="compositionally biased region" description="Polar residues" evidence="14">
    <location>
        <begin position="540"/>
        <end position="551"/>
    </location>
</feature>